<dbReference type="AlphaFoldDB" id="X1KFN1"/>
<organism evidence="2">
    <name type="scientific">marine sediment metagenome</name>
    <dbReference type="NCBI Taxonomy" id="412755"/>
    <lineage>
        <taxon>unclassified sequences</taxon>
        <taxon>metagenomes</taxon>
        <taxon>ecological metagenomes</taxon>
    </lineage>
</organism>
<comment type="caution">
    <text evidence="2">The sequence shown here is derived from an EMBL/GenBank/DDBJ whole genome shotgun (WGS) entry which is preliminary data.</text>
</comment>
<dbReference type="EMBL" id="BARU01038098">
    <property type="protein sequence ID" value="GAH80878.1"/>
    <property type="molecule type" value="Genomic_DNA"/>
</dbReference>
<gene>
    <name evidence="2" type="ORF">S03H2_59260</name>
</gene>
<feature type="region of interest" description="Disordered" evidence="1">
    <location>
        <begin position="29"/>
        <end position="58"/>
    </location>
</feature>
<feature type="non-terminal residue" evidence="2">
    <location>
        <position position="1"/>
    </location>
</feature>
<feature type="compositionally biased region" description="Polar residues" evidence="1">
    <location>
        <begin position="43"/>
        <end position="52"/>
    </location>
</feature>
<accession>X1KFN1</accession>
<protein>
    <submittedName>
        <fullName evidence="2">Uncharacterized protein</fullName>
    </submittedName>
</protein>
<evidence type="ECO:0000313" key="2">
    <source>
        <dbReference type="EMBL" id="GAH80878.1"/>
    </source>
</evidence>
<name>X1KFN1_9ZZZZ</name>
<reference evidence="2" key="1">
    <citation type="journal article" date="2014" name="Front. Microbiol.">
        <title>High frequency of phylogenetically diverse reductive dehalogenase-homologous genes in deep subseafloor sedimentary metagenomes.</title>
        <authorList>
            <person name="Kawai M."/>
            <person name="Futagami T."/>
            <person name="Toyoda A."/>
            <person name="Takaki Y."/>
            <person name="Nishi S."/>
            <person name="Hori S."/>
            <person name="Arai W."/>
            <person name="Tsubouchi T."/>
            <person name="Morono Y."/>
            <person name="Uchiyama I."/>
            <person name="Ito T."/>
            <person name="Fujiyama A."/>
            <person name="Inagaki F."/>
            <person name="Takami H."/>
        </authorList>
    </citation>
    <scope>NUCLEOTIDE SEQUENCE</scope>
    <source>
        <strain evidence="2">Expedition CK06-06</strain>
    </source>
</reference>
<proteinExistence type="predicted"/>
<sequence>FGEWSLRHESRKTSLSMCEETNMKRKVQPKGFGRQDHNLATILRSNTKQTRLSKGDGS</sequence>
<evidence type="ECO:0000256" key="1">
    <source>
        <dbReference type="SAM" id="MobiDB-lite"/>
    </source>
</evidence>